<dbReference type="SUPFAM" id="SSF46966">
    <property type="entry name" value="Spectrin repeat"/>
    <property type="match status" value="1"/>
</dbReference>
<dbReference type="AlphaFoldDB" id="A0A9P5RXD4"/>
<dbReference type="SUPFAM" id="SSF143575">
    <property type="entry name" value="GAS2 domain-like"/>
    <property type="match status" value="2"/>
</dbReference>
<feature type="compositionally biased region" description="Low complexity" evidence="4">
    <location>
        <begin position="850"/>
        <end position="865"/>
    </location>
</feature>
<feature type="region of interest" description="Disordered" evidence="4">
    <location>
        <begin position="665"/>
        <end position="707"/>
    </location>
</feature>
<organism evidence="6 7">
    <name type="scientific">Linnemannia schmuckeri</name>
    <dbReference type="NCBI Taxonomy" id="64567"/>
    <lineage>
        <taxon>Eukaryota</taxon>
        <taxon>Fungi</taxon>
        <taxon>Fungi incertae sedis</taxon>
        <taxon>Mucoromycota</taxon>
        <taxon>Mortierellomycotina</taxon>
        <taxon>Mortierellomycetes</taxon>
        <taxon>Mortierellales</taxon>
        <taxon>Mortierellaceae</taxon>
        <taxon>Linnemannia</taxon>
    </lineage>
</organism>
<gene>
    <name evidence="6" type="ORF">BG015_009623</name>
</gene>
<feature type="region of interest" description="Disordered" evidence="4">
    <location>
        <begin position="491"/>
        <end position="638"/>
    </location>
</feature>
<evidence type="ECO:0000256" key="3">
    <source>
        <dbReference type="ARBA" id="ARBA00023212"/>
    </source>
</evidence>
<evidence type="ECO:0000256" key="4">
    <source>
        <dbReference type="SAM" id="MobiDB-lite"/>
    </source>
</evidence>
<feature type="compositionally biased region" description="Basic and acidic residues" evidence="4">
    <location>
        <begin position="902"/>
        <end position="911"/>
    </location>
</feature>
<feature type="compositionally biased region" description="Polar residues" evidence="4">
    <location>
        <begin position="597"/>
        <end position="616"/>
    </location>
</feature>
<feature type="compositionally biased region" description="Low complexity" evidence="4">
    <location>
        <begin position="681"/>
        <end position="697"/>
    </location>
</feature>
<keyword evidence="2" id="KW-0963">Cytoplasm</keyword>
<feature type="compositionally biased region" description="Low complexity" evidence="4">
    <location>
        <begin position="744"/>
        <end position="772"/>
    </location>
</feature>
<feature type="compositionally biased region" description="Polar residues" evidence="4">
    <location>
        <begin position="1009"/>
        <end position="1020"/>
    </location>
</feature>
<dbReference type="GO" id="GO:0005816">
    <property type="term" value="C:spindle pole body"/>
    <property type="evidence" value="ECO:0007669"/>
    <property type="project" value="TreeGrafter"/>
</dbReference>
<name>A0A9P5RXD4_9FUNG</name>
<feature type="compositionally biased region" description="Low complexity" evidence="4">
    <location>
        <begin position="880"/>
        <end position="895"/>
    </location>
</feature>
<sequence>MSLSQEITPAMQSPNSPSLSTTSITSPASLSTSTPTPAPLSPATSTSPASTSTSPASVPTSTPVSAAAAGVNTKNGLYQSYHSQIENLKRLPIPYSDIYHALSAHETIPLRNLHERFCSAAANLTTWLETAEMAVFALELDVGQEGATDKGDVGQMDVIMNRFQPNIEMLVELQERIESRVKAASAVELQDISPQQIEQDLQQITQNIKSSWASLKQMLEKVKGDLAGARLRAELMTHMDNVLTDIEDICTSIDAYNNERSAMTSDEEGFLPSKAGHSQADAQAKQRSLDTLAQVDSRIEILIARVDFLDNRVGSLPTDEAGLGNESKDALQSRYQQVLCRWDDLKFRRERVSEELKEDKWLEVFEQVAEQVESMMESMERAIIHCQGLLDQIKGMVRQKVVPDAPIDREHLYSIFKSFEAKQKYYAPAVNKMLDMLESGIESRTSRNMDVISRHQSMNLKWDQLQDGLERVDMELDDVERLLDILDDSRTPYLPKLPLKKAETPTPANKRTPAATNKPGAWKPPNAQPTTMQQRQQQAQQQKLSAQKLQQQQQQQQQAQRGRRPPPSRSMRSPSPSPGRSRTRSPLGGYSHRPWSPANSNSALSQSGLLSPNALNSYRSLSPSPSRSPSRYRSRPWCPSVSVTSPGIPGFPQSLSAAATYLPRPVSSVGQNRGESPVPPGRAGSSMSAGSRSATSTPSMIKAPNQFKPVFSPAGSISKLSTGIHSTLASPAPSTTTNGARKTQLPMPSSRPPSQQRSSMSPSPQLQRPQSRGYGRDATSPVPNNYAAGSTASNRLSTSSASSLSGRQRQFNANSANSQTYHGYGQEGRSSPGTAHLTSRQNQHSYYEDSTYSSRPGSVSGSTSSLGRDPYNHYQSYEEPTSPSASSTSSITSASRYHQQHYGRDQHALPELMDKMKVDDIKPYIATRGDELDEEFARVLNANPIQMQVHRLGEGKYYFGGRIEDQNLVGGKLYLCRLMEYGRVGAGEEDSGVSSGGSHSGTDDGLHSTAANGRQSSRRNPSGLATIYSAGSLAGLQAEENTRRDSKKRPRKVLVRVGGGWQDLDIFLLDHC</sequence>
<feature type="region of interest" description="Disordered" evidence="4">
    <location>
        <begin position="1"/>
        <end position="63"/>
    </location>
</feature>
<feature type="region of interest" description="Disordered" evidence="4">
    <location>
        <begin position="987"/>
        <end position="1022"/>
    </location>
</feature>
<dbReference type="GO" id="GO:0051293">
    <property type="term" value="P:establishment of spindle localization"/>
    <property type="evidence" value="ECO:0007669"/>
    <property type="project" value="TreeGrafter"/>
</dbReference>
<dbReference type="Gene3D" id="1.20.58.60">
    <property type="match status" value="1"/>
</dbReference>
<evidence type="ECO:0000256" key="1">
    <source>
        <dbReference type="ARBA" id="ARBA00004245"/>
    </source>
</evidence>
<feature type="compositionally biased region" description="Low complexity" evidence="4">
    <location>
        <begin position="569"/>
        <end position="586"/>
    </location>
</feature>
<evidence type="ECO:0000256" key="2">
    <source>
        <dbReference type="ARBA" id="ARBA00022490"/>
    </source>
</evidence>
<dbReference type="PANTHER" id="PTHR37271:SF1">
    <property type="entry name" value="KARYOGAMY PROTEIN KAR9"/>
    <property type="match status" value="1"/>
</dbReference>
<dbReference type="EMBL" id="JAAAUQ010000633">
    <property type="protein sequence ID" value="KAF9148629.1"/>
    <property type="molecule type" value="Genomic_DNA"/>
</dbReference>
<feature type="compositionally biased region" description="Low complexity" evidence="4">
    <location>
        <begin position="789"/>
        <end position="807"/>
    </location>
</feature>
<feature type="region of interest" description="Disordered" evidence="4">
    <location>
        <begin position="725"/>
        <end position="911"/>
    </location>
</feature>
<protein>
    <recommendedName>
        <fullName evidence="5">GAR domain-containing protein</fullName>
    </recommendedName>
</protein>
<dbReference type="OrthoDB" id="5559380at2759"/>
<dbReference type="Pfam" id="PF02187">
    <property type="entry name" value="GAS2"/>
    <property type="match status" value="1"/>
</dbReference>
<evidence type="ECO:0000259" key="5">
    <source>
        <dbReference type="PROSITE" id="PS51460"/>
    </source>
</evidence>
<feature type="compositionally biased region" description="Low complexity" evidence="4">
    <location>
        <begin position="617"/>
        <end position="638"/>
    </location>
</feature>
<keyword evidence="7" id="KW-1185">Reference proteome</keyword>
<dbReference type="PROSITE" id="PS51460">
    <property type="entry name" value="GAR"/>
    <property type="match status" value="1"/>
</dbReference>
<comment type="subcellular location">
    <subcellularLocation>
        <location evidence="1">Cytoplasm</location>
        <location evidence="1">Cytoskeleton</location>
    </subcellularLocation>
</comment>
<evidence type="ECO:0000313" key="7">
    <source>
        <dbReference type="Proteomes" id="UP000748756"/>
    </source>
</evidence>
<feature type="compositionally biased region" description="Low complexity" evidence="4">
    <location>
        <begin position="726"/>
        <end position="737"/>
    </location>
</feature>
<dbReference type="InterPro" id="IPR003108">
    <property type="entry name" value="GAR_dom"/>
</dbReference>
<evidence type="ECO:0000313" key="6">
    <source>
        <dbReference type="EMBL" id="KAF9148629.1"/>
    </source>
</evidence>
<reference evidence="6" key="1">
    <citation type="journal article" date="2020" name="Fungal Divers.">
        <title>Resolving the Mortierellaceae phylogeny through synthesis of multi-gene phylogenetics and phylogenomics.</title>
        <authorList>
            <person name="Vandepol N."/>
            <person name="Liber J."/>
            <person name="Desiro A."/>
            <person name="Na H."/>
            <person name="Kennedy M."/>
            <person name="Barry K."/>
            <person name="Grigoriev I.V."/>
            <person name="Miller A.N."/>
            <person name="O'Donnell K."/>
            <person name="Stajich J.E."/>
            <person name="Bonito G."/>
        </authorList>
    </citation>
    <scope>NUCLEOTIDE SEQUENCE</scope>
    <source>
        <strain evidence="6">NRRL 6426</strain>
    </source>
</reference>
<accession>A0A9P5RXD4</accession>
<feature type="domain" description="GAR" evidence="5">
    <location>
        <begin position="927"/>
        <end position="1072"/>
    </location>
</feature>
<dbReference type="GO" id="GO:0043332">
    <property type="term" value="C:mating projection tip"/>
    <property type="evidence" value="ECO:0007669"/>
    <property type="project" value="TreeGrafter"/>
</dbReference>
<feature type="compositionally biased region" description="Low complexity" evidence="4">
    <location>
        <begin position="528"/>
        <end position="560"/>
    </location>
</feature>
<feature type="compositionally biased region" description="Polar residues" evidence="4">
    <location>
        <begin position="808"/>
        <end position="821"/>
    </location>
</feature>
<dbReference type="GO" id="GO:0030473">
    <property type="term" value="P:nuclear migration along microtubule"/>
    <property type="evidence" value="ECO:0007669"/>
    <property type="project" value="TreeGrafter"/>
</dbReference>
<feature type="compositionally biased region" description="Polar residues" evidence="4">
    <location>
        <begin position="1"/>
        <end position="12"/>
    </location>
</feature>
<dbReference type="Pfam" id="PF08580">
    <property type="entry name" value="KAR9"/>
    <property type="match status" value="1"/>
</dbReference>
<dbReference type="InterPro" id="IPR013889">
    <property type="entry name" value="Karyogamy_KAR9"/>
</dbReference>
<dbReference type="PANTHER" id="PTHR37271">
    <property type="entry name" value="KARYOGAMY PROTEIN KAR9"/>
    <property type="match status" value="1"/>
</dbReference>
<keyword evidence="3" id="KW-0206">Cytoskeleton</keyword>
<comment type="caution">
    <text evidence="6">The sequence shown here is derived from an EMBL/GenBank/DDBJ whole genome shotgun (WGS) entry which is preliminary data.</text>
</comment>
<proteinExistence type="predicted"/>
<dbReference type="GO" id="GO:0008017">
    <property type="term" value="F:microtubule binding"/>
    <property type="evidence" value="ECO:0007669"/>
    <property type="project" value="InterPro"/>
</dbReference>
<dbReference type="Proteomes" id="UP000748756">
    <property type="component" value="Unassembled WGS sequence"/>
</dbReference>
<dbReference type="InterPro" id="IPR036534">
    <property type="entry name" value="GAR_dom_sf"/>
</dbReference>
<dbReference type="GO" id="GO:0005938">
    <property type="term" value="C:cell cortex"/>
    <property type="evidence" value="ECO:0007669"/>
    <property type="project" value="TreeGrafter"/>
</dbReference>
<feature type="compositionally biased region" description="Low complexity" evidence="4">
    <location>
        <begin position="13"/>
        <end position="63"/>
    </location>
</feature>
<feature type="compositionally biased region" description="Polar residues" evidence="4">
    <location>
        <begin position="828"/>
        <end position="845"/>
    </location>
</feature>